<dbReference type="AlphaFoldDB" id="A0A0A8ZJY0"/>
<reference evidence="2" key="1">
    <citation type="submission" date="2014-09" db="EMBL/GenBank/DDBJ databases">
        <authorList>
            <person name="Magalhaes I.L.F."/>
            <person name="Oliveira U."/>
            <person name="Santos F.R."/>
            <person name="Vidigal T.H.D.A."/>
            <person name="Brescovit A.D."/>
            <person name="Santos A.J."/>
        </authorList>
    </citation>
    <scope>NUCLEOTIDE SEQUENCE</scope>
    <source>
        <tissue evidence="2">Shoot tissue taken approximately 20 cm above the soil surface</tissue>
    </source>
</reference>
<sequence length="444" mass="51801">MQRILDVYERASGQVINKDKSSNFFSPTIRGEMRDALLIPTEARSERYLGLPVSVGRSRKRAFEYIKQKIWARIQGWQGKEILVKAVAQAIPTYAMSCFDLTKGLCDDLSMMIGRWWWSHQDKEKIHWLSWEKLTRSKKKGGLGFWDLHLFNMAMLARQAWRILTNPDSLCARVLKAKYFPNLGLLPCTAREGISYTWRSILKGIDLLKEGIIWRIGNGRSVNIWSDPWIPRNITRKPITPRGASLLSRVEDLINPITGDWDEQLVKDTFWKEDAQAILNIPTRTEDEDWPAWHYDQKGLFSVKSAYKVAVERRDRCMKSDASGSGLKNYKENDFKWNKIWELGVQNKTKMFLWRVAHNSLPVKRNIEKRGVQLDTVCPVCKRFDEDCGHIFFKCKEATECWRRMNLEQERVALEACPSGLETVQQILNMVEEVQLKVVILMWR</sequence>
<dbReference type="PANTHER" id="PTHR33116">
    <property type="entry name" value="REVERSE TRANSCRIPTASE ZINC-BINDING DOMAIN-CONTAINING PROTEIN-RELATED-RELATED"/>
    <property type="match status" value="1"/>
</dbReference>
<accession>A0A0A8ZJY0</accession>
<dbReference type="EMBL" id="GBRH01262748">
    <property type="protein sequence ID" value="JAD35147.1"/>
    <property type="molecule type" value="Transcribed_RNA"/>
</dbReference>
<feature type="domain" description="Reverse transcriptase zinc-binding" evidence="1">
    <location>
        <begin position="301"/>
        <end position="402"/>
    </location>
</feature>
<protein>
    <recommendedName>
        <fullName evidence="1">Reverse transcriptase zinc-binding domain-containing protein</fullName>
    </recommendedName>
</protein>
<reference evidence="2" key="2">
    <citation type="journal article" date="2015" name="Data Brief">
        <title>Shoot transcriptome of the giant reed, Arundo donax.</title>
        <authorList>
            <person name="Barrero R.A."/>
            <person name="Guerrero F.D."/>
            <person name="Moolhuijzen P."/>
            <person name="Goolsby J.A."/>
            <person name="Tidwell J."/>
            <person name="Bellgard S.E."/>
            <person name="Bellgard M.I."/>
        </authorList>
    </citation>
    <scope>NUCLEOTIDE SEQUENCE</scope>
    <source>
        <tissue evidence="2">Shoot tissue taken approximately 20 cm above the soil surface</tissue>
    </source>
</reference>
<proteinExistence type="predicted"/>
<name>A0A0A8ZJY0_ARUDO</name>
<dbReference type="Pfam" id="PF13966">
    <property type="entry name" value="zf-RVT"/>
    <property type="match status" value="1"/>
</dbReference>
<dbReference type="PANTHER" id="PTHR33116:SF86">
    <property type="entry name" value="REVERSE TRANSCRIPTASE DOMAIN-CONTAINING PROTEIN"/>
    <property type="match status" value="1"/>
</dbReference>
<evidence type="ECO:0000259" key="1">
    <source>
        <dbReference type="Pfam" id="PF13966"/>
    </source>
</evidence>
<dbReference type="InterPro" id="IPR026960">
    <property type="entry name" value="RVT-Znf"/>
</dbReference>
<organism evidence="2">
    <name type="scientific">Arundo donax</name>
    <name type="common">Giant reed</name>
    <name type="synonym">Donax arundinaceus</name>
    <dbReference type="NCBI Taxonomy" id="35708"/>
    <lineage>
        <taxon>Eukaryota</taxon>
        <taxon>Viridiplantae</taxon>
        <taxon>Streptophyta</taxon>
        <taxon>Embryophyta</taxon>
        <taxon>Tracheophyta</taxon>
        <taxon>Spermatophyta</taxon>
        <taxon>Magnoliopsida</taxon>
        <taxon>Liliopsida</taxon>
        <taxon>Poales</taxon>
        <taxon>Poaceae</taxon>
        <taxon>PACMAD clade</taxon>
        <taxon>Arundinoideae</taxon>
        <taxon>Arundineae</taxon>
        <taxon>Arundo</taxon>
    </lineage>
</organism>
<evidence type="ECO:0000313" key="2">
    <source>
        <dbReference type="EMBL" id="JAD35147.1"/>
    </source>
</evidence>